<evidence type="ECO:0000313" key="11">
    <source>
        <dbReference type="Proteomes" id="UP000095728"/>
    </source>
</evidence>
<dbReference type="AlphaFoldDB" id="A0A1E5RNS2"/>
<dbReference type="InParanoid" id="A0A1E5RNS2"/>
<reference evidence="11" key="1">
    <citation type="journal article" date="2016" name="Genome Announc.">
        <title>Genome sequences of three species of Hanseniaspora isolated from spontaneous wine fermentations.</title>
        <authorList>
            <person name="Sternes P.R."/>
            <person name="Lee D."/>
            <person name="Kutyna D.R."/>
            <person name="Borneman A.R."/>
        </authorList>
    </citation>
    <scope>NUCLEOTIDE SEQUENCE [LARGE SCALE GENOMIC DNA]</scope>
    <source>
        <strain evidence="11">AWRI3579</strain>
    </source>
</reference>
<sequence length="566" mass="62766">MLNQIEQKETLPYMKDNSSSLHSKSNGELITLREQHSGTSVSSNCDEKDSLQQDAYGDLDDAFADEDAKYPYCVFPQKIVVLIVVICATEGLLSTIAASSFFGCLDEIRSHFHVTNETVNLAIVVYFICQGVAPTCVTFMIDSGYIGKRNMVLVGCLIYATTCVGIANAKNFGTILGLRCVQSFSISPVIAINSSIASDITKKEKRGNIVGLVGGFQVCAGSAFGSVISAGMTNQFGWTGIFYYLAIMGYAAFVICFLCLPETKRTECGNGSLLPLKWYDRAPIVKTSYWKKNFLSKPYEQSRQETKKTNFFGFFEIIKKTEMIHLLMASGMQFCLWTCHLTSLSTVFSNSHYNMSTLEIGKCYLPSGVCTLFSIVGGGRVLNWNYKRRKTQYDAWIQTQIKNEDFDISLPKYKFNIYKARLEFANIPLLISGVSFVICGWLMQTKQSVAAILVFSGIGCLFSNCILTFSTTLTVDLHPFAGSTAAASVNLSRCFTSALFVGVLDYMFDAMGVGGTFVLIFGITAAFSIGLIYTIKYGTEWEYNRLNGIKSTRNFWQTCKKYITIS</sequence>
<organism evidence="10 11">
    <name type="scientific">Hanseniaspora osmophila</name>
    <dbReference type="NCBI Taxonomy" id="56408"/>
    <lineage>
        <taxon>Eukaryota</taxon>
        <taxon>Fungi</taxon>
        <taxon>Dikarya</taxon>
        <taxon>Ascomycota</taxon>
        <taxon>Saccharomycotina</taxon>
        <taxon>Saccharomycetes</taxon>
        <taxon>Saccharomycodales</taxon>
        <taxon>Saccharomycodaceae</taxon>
        <taxon>Hanseniaspora</taxon>
    </lineage>
</organism>
<feature type="transmembrane region" description="Helical" evidence="8">
    <location>
        <begin position="449"/>
        <end position="469"/>
    </location>
</feature>
<dbReference type="InterPro" id="IPR036259">
    <property type="entry name" value="MFS_trans_sf"/>
</dbReference>
<dbReference type="InterPro" id="IPR011701">
    <property type="entry name" value="MFS"/>
</dbReference>
<evidence type="ECO:0000256" key="1">
    <source>
        <dbReference type="ARBA" id="ARBA00004141"/>
    </source>
</evidence>
<dbReference type="PANTHER" id="PTHR23502">
    <property type="entry name" value="MAJOR FACILITATOR SUPERFAMILY"/>
    <property type="match status" value="1"/>
</dbReference>
<dbReference type="EMBL" id="LPNM01000005">
    <property type="protein sequence ID" value="OEJ88531.1"/>
    <property type="molecule type" value="Genomic_DNA"/>
</dbReference>
<evidence type="ECO:0000256" key="8">
    <source>
        <dbReference type="SAM" id="Phobius"/>
    </source>
</evidence>
<feature type="domain" description="Major facilitator superfamily (MFS) profile" evidence="9">
    <location>
        <begin position="83"/>
        <end position="540"/>
    </location>
</feature>
<feature type="transmembrane region" description="Helical" evidence="8">
    <location>
        <begin position="79"/>
        <end position="101"/>
    </location>
</feature>
<dbReference type="STRING" id="56408.A0A1E5RNS2"/>
<evidence type="ECO:0000256" key="2">
    <source>
        <dbReference type="ARBA" id="ARBA00022448"/>
    </source>
</evidence>
<evidence type="ECO:0000256" key="6">
    <source>
        <dbReference type="ARBA" id="ARBA00038347"/>
    </source>
</evidence>
<accession>A0A1E5RNS2</accession>
<feature type="transmembrane region" description="Helical" evidence="8">
    <location>
        <begin position="364"/>
        <end position="382"/>
    </location>
</feature>
<feature type="transmembrane region" description="Helical" evidence="8">
    <location>
        <begin position="209"/>
        <end position="229"/>
    </location>
</feature>
<evidence type="ECO:0000256" key="7">
    <source>
        <dbReference type="SAM" id="MobiDB-lite"/>
    </source>
</evidence>
<keyword evidence="4 8" id="KW-1133">Transmembrane helix</keyword>
<feature type="transmembrane region" description="Helical" evidence="8">
    <location>
        <begin position="324"/>
        <end position="344"/>
    </location>
</feature>
<feature type="transmembrane region" description="Helical" evidence="8">
    <location>
        <begin position="121"/>
        <end position="140"/>
    </location>
</feature>
<protein>
    <submittedName>
        <fullName evidence="10">Quinidine resistance protein 2</fullName>
    </submittedName>
</protein>
<comment type="similarity">
    <text evidence="6">Belongs to the major facilitator superfamily. CAR1 family.</text>
</comment>
<dbReference type="OrthoDB" id="440553at2759"/>
<keyword evidence="2" id="KW-0813">Transport</keyword>
<feature type="transmembrane region" description="Helical" evidence="8">
    <location>
        <begin position="514"/>
        <end position="535"/>
    </location>
</feature>
<gene>
    <name evidence="10" type="ORF">AWRI3579_g808</name>
</gene>
<proteinExistence type="inferred from homology"/>
<dbReference type="PROSITE" id="PS50850">
    <property type="entry name" value="MFS"/>
    <property type="match status" value="1"/>
</dbReference>
<feature type="transmembrane region" description="Helical" evidence="8">
    <location>
        <begin position="175"/>
        <end position="197"/>
    </location>
</feature>
<dbReference type="GO" id="GO:0005886">
    <property type="term" value="C:plasma membrane"/>
    <property type="evidence" value="ECO:0007669"/>
    <property type="project" value="UniProtKB-ARBA"/>
</dbReference>
<evidence type="ECO:0000256" key="4">
    <source>
        <dbReference type="ARBA" id="ARBA00022989"/>
    </source>
</evidence>
<dbReference type="Pfam" id="PF07690">
    <property type="entry name" value="MFS_1"/>
    <property type="match status" value="1"/>
</dbReference>
<keyword evidence="11" id="KW-1185">Reference proteome</keyword>
<keyword evidence="5 8" id="KW-0472">Membrane</keyword>
<dbReference type="Gene3D" id="1.20.1250.20">
    <property type="entry name" value="MFS general substrate transporter like domains"/>
    <property type="match status" value="1"/>
</dbReference>
<dbReference type="InterPro" id="IPR020846">
    <property type="entry name" value="MFS_dom"/>
</dbReference>
<feature type="transmembrane region" description="Helical" evidence="8">
    <location>
        <begin position="490"/>
        <end position="508"/>
    </location>
</feature>
<comment type="caution">
    <text evidence="10">The sequence shown here is derived from an EMBL/GenBank/DDBJ whole genome shotgun (WGS) entry which is preliminary data.</text>
</comment>
<dbReference type="Proteomes" id="UP000095728">
    <property type="component" value="Unassembled WGS sequence"/>
</dbReference>
<feature type="region of interest" description="Disordered" evidence="7">
    <location>
        <begin position="1"/>
        <end position="23"/>
    </location>
</feature>
<name>A0A1E5RNS2_9ASCO</name>
<dbReference type="GO" id="GO:0022857">
    <property type="term" value="F:transmembrane transporter activity"/>
    <property type="evidence" value="ECO:0007669"/>
    <property type="project" value="InterPro"/>
</dbReference>
<evidence type="ECO:0000256" key="3">
    <source>
        <dbReference type="ARBA" id="ARBA00022692"/>
    </source>
</evidence>
<feature type="transmembrane region" description="Helical" evidence="8">
    <location>
        <begin position="152"/>
        <end position="169"/>
    </location>
</feature>
<evidence type="ECO:0000259" key="9">
    <source>
        <dbReference type="PROSITE" id="PS50850"/>
    </source>
</evidence>
<comment type="subcellular location">
    <subcellularLocation>
        <location evidence="1">Membrane</location>
        <topology evidence="1">Multi-pass membrane protein</topology>
    </subcellularLocation>
</comment>
<dbReference type="PANTHER" id="PTHR23502:SF51">
    <property type="entry name" value="QUINIDINE RESISTANCE PROTEIN 1-RELATED"/>
    <property type="match status" value="1"/>
</dbReference>
<evidence type="ECO:0000313" key="10">
    <source>
        <dbReference type="EMBL" id="OEJ88531.1"/>
    </source>
</evidence>
<evidence type="ECO:0000256" key="5">
    <source>
        <dbReference type="ARBA" id="ARBA00023136"/>
    </source>
</evidence>
<dbReference type="SUPFAM" id="SSF103473">
    <property type="entry name" value="MFS general substrate transporter"/>
    <property type="match status" value="1"/>
</dbReference>
<keyword evidence="3 8" id="KW-0812">Transmembrane</keyword>
<dbReference type="FunCoup" id="A0A1E5RNS2">
    <property type="interactions" value="70"/>
</dbReference>
<feature type="transmembrane region" description="Helical" evidence="8">
    <location>
        <begin position="424"/>
        <end position="443"/>
    </location>
</feature>
<feature type="transmembrane region" description="Helical" evidence="8">
    <location>
        <begin position="241"/>
        <end position="260"/>
    </location>
</feature>